<dbReference type="EMBL" id="BTGU01000009">
    <property type="protein sequence ID" value="GMN39004.1"/>
    <property type="molecule type" value="Genomic_DNA"/>
</dbReference>
<evidence type="ECO:0000256" key="2">
    <source>
        <dbReference type="ARBA" id="ARBA00022737"/>
    </source>
</evidence>
<keyword evidence="5" id="KW-0804">Transcription</keyword>
<keyword evidence="11" id="KW-1185">Reference proteome</keyword>
<protein>
    <submittedName>
        <fullName evidence="10">Uncharacterized protein</fullName>
    </submittedName>
</protein>
<accession>A0AA87ZSP3</accession>
<dbReference type="PROSITE" id="PS50090">
    <property type="entry name" value="MYB_LIKE"/>
    <property type="match status" value="2"/>
</dbReference>
<dbReference type="Gene3D" id="1.10.10.60">
    <property type="entry name" value="Homeodomain-like"/>
    <property type="match status" value="2"/>
</dbReference>
<comment type="caution">
    <text evidence="10">The sequence shown here is derived from an EMBL/GenBank/DDBJ whole genome shotgun (WGS) entry which is preliminary data.</text>
</comment>
<dbReference type="InterPro" id="IPR015495">
    <property type="entry name" value="Myb_TF_plants"/>
</dbReference>
<evidence type="ECO:0000256" key="7">
    <source>
        <dbReference type="SAM" id="MobiDB-lite"/>
    </source>
</evidence>
<organism evidence="10 11">
    <name type="scientific">Ficus carica</name>
    <name type="common">Common fig</name>
    <dbReference type="NCBI Taxonomy" id="3494"/>
    <lineage>
        <taxon>Eukaryota</taxon>
        <taxon>Viridiplantae</taxon>
        <taxon>Streptophyta</taxon>
        <taxon>Embryophyta</taxon>
        <taxon>Tracheophyta</taxon>
        <taxon>Spermatophyta</taxon>
        <taxon>Magnoliopsida</taxon>
        <taxon>eudicotyledons</taxon>
        <taxon>Gunneridae</taxon>
        <taxon>Pentapetalae</taxon>
        <taxon>rosids</taxon>
        <taxon>fabids</taxon>
        <taxon>Rosales</taxon>
        <taxon>Moraceae</taxon>
        <taxon>Ficeae</taxon>
        <taxon>Ficus</taxon>
    </lineage>
</organism>
<feature type="domain" description="Myb-like" evidence="8">
    <location>
        <begin position="81"/>
        <end position="131"/>
    </location>
</feature>
<dbReference type="InterPro" id="IPR017930">
    <property type="entry name" value="Myb_dom"/>
</dbReference>
<sequence length="320" mass="36287">MRNPSSSSSQNYSKSSNQKSKITPCCGKVGIKKGPWTPEEDAILADYIKRNGEGQWRTLPQQAGLLRCGKSCRLRWVNYLRPSVKRGPIAPDEEDLILRLHRLLGNRWSLIAGRIPGRTDNEIKNFWNTHLSKKLINKGIDPRTHKPFDIANPKPNSNEHPSWSVLPHNPNPNPNHHSCFEERSESQKHECNSQTPPAEDIDDRLGNARVNSSEGLKEKSDHDDQNQENINEIDHMNINSCNEDAIFSTFLDSLIDENNEFANQVQMLQSNVVVDDHDQPAVLPFSSTSTLWDDELAYAMETLSHAEENMAIVFDNHPLV</sequence>
<keyword evidence="3" id="KW-0805">Transcription regulation</keyword>
<reference evidence="10" key="1">
    <citation type="submission" date="2023-07" db="EMBL/GenBank/DDBJ databases">
        <title>draft genome sequence of fig (Ficus carica).</title>
        <authorList>
            <person name="Takahashi T."/>
            <person name="Nishimura K."/>
        </authorList>
    </citation>
    <scope>NUCLEOTIDE SEQUENCE</scope>
</reference>
<dbReference type="GO" id="GO:0005634">
    <property type="term" value="C:nucleus"/>
    <property type="evidence" value="ECO:0007669"/>
    <property type="project" value="UniProtKB-SubCell"/>
</dbReference>
<dbReference type="AlphaFoldDB" id="A0AA87ZSP3"/>
<dbReference type="SUPFAM" id="SSF46689">
    <property type="entry name" value="Homeodomain-like"/>
    <property type="match status" value="1"/>
</dbReference>
<gene>
    <name evidence="10" type="ORF">TIFTF001_008229</name>
</gene>
<evidence type="ECO:0000256" key="3">
    <source>
        <dbReference type="ARBA" id="ARBA00023015"/>
    </source>
</evidence>
<feature type="region of interest" description="Disordered" evidence="7">
    <location>
        <begin position="1"/>
        <end position="26"/>
    </location>
</feature>
<feature type="domain" description="HTH myb-type" evidence="9">
    <location>
        <begin position="28"/>
        <end position="80"/>
    </location>
</feature>
<feature type="region of interest" description="Disordered" evidence="7">
    <location>
        <begin position="138"/>
        <end position="206"/>
    </location>
</feature>
<proteinExistence type="predicted"/>
<dbReference type="FunFam" id="1.10.10.60:FF:000121">
    <property type="entry name" value="Myb transcription factor"/>
    <property type="match status" value="1"/>
</dbReference>
<dbReference type="PROSITE" id="PS51294">
    <property type="entry name" value="HTH_MYB"/>
    <property type="match status" value="2"/>
</dbReference>
<comment type="subcellular location">
    <subcellularLocation>
        <location evidence="1">Nucleus</location>
    </subcellularLocation>
</comment>
<feature type="domain" description="Myb-like" evidence="8">
    <location>
        <begin position="28"/>
        <end position="80"/>
    </location>
</feature>
<evidence type="ECO:0000313" key="10">
    <source>
        <dbReference type="EMBL" id="GMN39004.1"/>
    </source>
</evidence>
<keyword evidence="2" id="KW-0677">Repeat</keyword>
<dbReference type="InterPro" id="IPR009057">
    <property type="entry name" value="Homeodomain-like_sf"/>
</dbReference>
<dbReference type="GO" id="GO:0003677">
    <property type="term" value="F:DNA binding"/>
    <property type="evidence" value="ECO:0007669"/>
    <property type="project" value="UniProtKB-KW"/>
</dbReference>
<evidence type="ECO:0000256" key="1">
    <source>
        <dbReference type="ARBA" id="ARBA00004123"/>
    </source>
</evidence>
<dbReference type="Proteomes" id="UP001187192">
    <property type="component" value="Unassembled WGS sequence"/>
</dbReference>
<name>A0AA87ZSP3_FICCA</name>
<keyword evidence="6" id="KW-0539">Nucleus</keyword>
<evidence type="ECO:0000256" key="6">
    <source>
        <dbReference type="ARBA" id="ARBA00023242"/>
    </source>
</evidence>
<evidence type="ECO:0000313" key="11">
    <source>
        <dbReference type="Proteomes" id="UP001187192"/>
    </source>
</evidence>
<dbReference type="SMART" id="SM00717">
    <property type="entry name" value="SANT"/>
    <property type="match status" value="2"/>
</dbReference>
<feature type="compositionally biased region" description="Low complexity" evidence="7">
    <location>
        <begin position="1"/>
        <end position="21"/>
    </location>
</feature>
<feature type="compositionally biased region" description="Basic and acidic residues" evidence="7">
    <location>
        <begin position="178"/>
        <end position="191"/>
    </location>
</feature>
<evidence type="ECO:0000259" key="8">
    <source>
        <dbReference type="PROSITE" id="PS50090"/>
    </source>
</evidence>
<dbReference type="Pfam" id="PF00249">
    <property type="entry name" value="Myb_DNA-binding"/>
    <property type="match status" value="2"/>
</dbReference>
<dbReference type="InterPro" id="IPR001005">
    <property type="entry name" value="SANT/Myb"/>
</dbReference>
<evidence type="ECO:0000256" key="5">
    <source>
        <dbReference type="ARBA" id="ARBA00023163"/>
    </source>
</evidence>
<dbReference type="FunFam" id="1.10.10.60:FF:000254">
    <property type="entry name" value="transcription repressor MYB5-like"/>
    <property type="match status" value="1"/>
</dbReference>
<feature type="domain" description="HTH myb-type" evidence="9">
    <location>
        <begin position="81"/>
        <end position="135"/>
    </location>
</feature>
<keyword evidence="4" id="KW-0238">DNA-binding</keyword>
<dbReference type="PANTHER" id="PTHR47994:SF5">
    <property type="entry name" value="F14D16.11-RELATED"/>
    <property type="match status" value="1"/>
</dbReference>
<evidence type="ECO:0000256" key="4">
    <source>
        <dbReference type="ARBA" id="ARBA00023125"/>
    </source>
</evidence>
<dbReference type="CDD" id="cd00167">
    <property type="entry name" value="SANT"/>
    <property type="match status" value="2"/>
</dbReference>
<evidence type="ECO:0000259" key="9">
    <source>
        <dbReference type="PROSITE" id="PS51294"/>
    </source>
</evidence>
<dbReference type="PANTHER" id="PTHR47994">
    <property type="entry name" value="F14D16.11-RELATED"/>
    <property type="match status" value="1"/>
</dbReference>